<dbReference type="RefSeq" id="WP_113080029.1">
    <property type="nucleotide sequence ID" value="NZ_CP098809.1"/>
</dbReference>
<name>A0A9Q8YHY5_ENSAD</name>
<protein>
    <submittedName>
        <fullName evidence="1">Uncharacterized protein</fullName>
    </submittedName>
</protein>
<proteinExistence type="predicted"/>
<dbReference type="InterPro" id="IPR053851">
    <property type="entry name" value="DUF6929"/>
</dbReference>
<organism evidence="1 2">
    <name type="scientific">Ensifer adhaerens</name>
    <name type="common">Sinorhizobium morelense</name>
    <dbReference type="NCBI Taxonomy" id="106592"/>
    <lineage>
        <taxon>Bacteria</taxon>
        <taxon>Pseudomonadati</taxon>
        <taxon>Pseudomonadota</taxon>
        <taxon>Alphaproteobacteria</taxon>
        <taxon>Hyphomicrobiales</taxon>
        <taxon>Rhizobiaceae</taxon>
        <taxon>Sinorhizobium/Ensifer group</taxon>
        <taxon>Ensifer</taxon>
    </lineage>
</organism>
<keyword evidence="1" id="KW-0614">Plasmid</keyword>
<sequence length="304" mass="32142">MIKLEKVRDLDIDVGSASRSLHLSAASGLQCLGAALYVIADDELHLGVFPVAGSGRGRLIRLFDGELPETKGDRKKRKPDLEALTVLPPFCDLSYGALFAIGSGSRPNRKKGVLLGLDAQSAISTPPKNVDLSFILDPLAGEFGELNIEGAVVVGEELLLLQRGNKHRNDNAIARYPLRAVLNALSNDQVDPLGPSAVDRLDLGAIQGTPFGFTDAAALPNGDMVFSAVAENTENAYLDGPCLGAGIGIVDERGMLVAFELLEYPHKIEGIHATEGDGAVELLLVTDADNPDIPAGLFSTQIAR</sequence>
<evidence type="ECO:0000313" key="2">
    <source>
        <dbReference type="Proteomes" id="UP001055460"/>
    </source>
</evidence>
<evidence type="ECO:0000313" key="1">
    <source>
        <dbReference type="EMBL" id="USJ27884.1"/>
    </source>
</evidence>
<dbReference type="EMBL" id="CP098809">
    <property type="protein sequence ID" value="USJ27884.1"/>
    <property type="molecule type" value="Genomic_DNA"/>
</dbReference>
<gene>
    <name evidence="1" type="ORF">NE863_28805</name>
</gene>
<dbReference type="Proteomes" id="UP001055460">
    <property type="component" value="Plasmid pB"/>
</dbReference>
<accession>A0A9Q8YHY5</accession>
<dbReference type="Pfam" id="PF22000">
    <property type="entry name" value="DUF6929"/>
    <property type="match status" value="1"/>
</dbReference>
<dbReference type="AlphaFoldDB" id="A0A9Q8YHY5"/>
<geneLocation type="plasmid" evidence="1 2">
    <name>pB</name>
</geneLocation>
<reference evidence="1" key="1">
    <citation type="submission" date="2022-06" db="EMBL/GenBank/DDBJ databases">
        <title>Physiological and biochemical characterization and genomic elucidation of a strain of the genus Ensifer adhaerens M8 that combines arsenic oxidation and chromium reduction.</title>
        <authorList>
            <person name="Li X."/>
            <person name="Yu c."/>
        </authorList>
    </citation>
    <scope>NUCLEOTIDE SEQUENCE</scope>
    <source>
        <strain evidence="1">M8</strain>
        <plasmid evidence="1">pB</plasmid>
    </source>
</reference>